<evidence type="ECO:0000313" key="1">
    <source>
        <dbReference type="EMBL" id="EDT41912.1"/>
    </source>
</evidence>
<dbReference type="EMBL" id="ABLK01000057">
    <property type="protein sequence ID" value="EDT41912.1"/>
    <property type="molecule type" value="Genomic_DNA"/>
</dbReference>
<name>B1T3E2_9BURK</name>
<dbReference type="RefSeq" id="WP_006758258.1">
    <property type="nucleotide sequence ID" value="NZ_ABLK01000057.1"/>
</dbReference>
<comment type="caution">
    <text evidence="1">The sequence shown here is derived from an EMBL/GenBank/DDBJ whole genome shotgun (WGS) entry which is preliminary data.</text>
</comment>
<protein>
    <submittedName>
        <fullName evidence="1">Uncharacterized protein</fullName>
    </submittedName>
</protein>
<dbReference type="Proteomes" id="UP000004814">
    <property type="component" value="Unassembled WGS sequence"/>
</dbReference>
<proteinExistence type="predicted"/>
<gene>
    <name evidence="1" type="ORF">BamMEX5DRAFT_2308</name>
</gene>
<evidence type="ECO:0000313" key="2">
    <source>
        <dbReference type="Proteomes" id="UP000004814"/>
    </source>
</evidence>
<accession>B1T3E2</accession>
<organism evidence="1 2">
    <name type="scientific">Burkholderia ambifaria MEX-5</name>
    <dbReference type="NCBI Taxonomy" id="396597"/>
    <lineage>
        <taxon>Bacteria</taxon>
        <taxon>Pseudomonadati</taxon>
        <taxon>Pseudomonadota</taxon>
        <taxon>Betaproteobacteria</taxon>
        <taxon>Burkholderiales</taxon>
        <taxon>Burkholderiaceae</taxon>
        <taxon>Burkholderia</taxon>
        <taxon>Burkholderia cepacia complex</taxon>
    </lineage>
</organism>
<dbReference type="PATRIC" id="fig|396597.7.peg.5833"/>
<reference evidence="1 2" key="1">
    <citation type="submission" date="2008-03" db="EMBL/GenBank/DDBJ databases">
        <title>Sequencing of the draft genome and assembly of Burkholderia ambifaria MEX-5.</title>
        <authorList>
            <consortium name="US DOE Joint Genome Institute (JGI-PGF)"/>
            <person name="Copeland A."/>
            <person name="Lucas S."/>
            <person name="Lapidus A."/>
            <person name="Glavina del Rio T."/>
            <person name="Dalin E."/>
            <person name="Tice H."/>
            <person name="Bruce D."/>
            <person name="Goodwin L."/>
            <person name="Pitluck S."/>
            <person name="Larimer F."/>
            <person name="Land M.L."/>
            <person name="Hauser L."/>
            <person name="Tiedje J."/>
            <person name="Richardson P."/>
        </authorList>
    </citation>
    <scope>NUCLEOTIDE SEQUENCE [LARGE SCALE GENOMIC DNA]</scope>
    <source>
        <strain evidence="1 2">MEX-5</strain>
    </source>
</reference>
<dbReference type="AlphaFoldDB" id="B1T3E2"/>
<sequence>MPWADLSRRLGHQEAGELRIDEARGQCNREPACIRVVAEYVAPAGEQMRVVPAAGIAPAHDGERRVQRAEREGFAGHRIDPHVRVDLILMVGQERQRLHPDSLRGRQSKIVKV</sequence>